<comment type="similarity">
    <text evidence="2">Belongs to the RuvB family.</text>
</comment>
<dbReference type="Proteomes" id="UP000827724">
    <property type="component" value="Unassembled WGS sequence"/>
</dbReference>
<dbReference type="GO" id="GO:0005524">
    <property type="term" value="F:ATP binding"/>
    <property type="evidence" value="ECO:0007669"/>
    <property type="project" value="UniProtKB-KW"/>
</dbReference>
<keyword evidence="10" id="KW-0010">Activator</keyword>
<dbReference type="OrthoDB" id="10060499at2759"/>
<feature type="transmembrane region" description="Helical" evidence="15">
    <location>
        <begin position="313"/>
        <end position="334"/>
    </location>
</feature>
<dbReference type="GO" id="GO:0005634">
    <property type="term" value="C:nucleus"/>
    <property type="evidence" value="ECO:0007669"/>
    <property type="project" value="UniProtKB-SubCell"/>
</dbReference>
<keyword evidence="9" id="KW-0156">Chromatin regulator</keyword>
<dbReference type="Pfam" id="PF00892">
    <property type="entry name" value="EamA"/>
    <property type="match status" value="1"/>
</dbReference>
<feature type="transmembrane region" description="Helical" evidence="15">
    <location>
        <begin position="170"/>
        <end position="190"/>
    </location>
</feature>
<reference evidence="17" key="1">
    <citation type="submission" date="2021-08" db="EMBL/GenBank/DDBJ databases">
        <title>Chromosome-Level Trichoderma cornu-damae using Hi-C Data.</title>
        <authorList>
            <person name="Kim C.S."/>
        </authorList>
    </citation>
    <scope>NUCLEOTIDE SEQUENCE</scope>
    <source>
        <strain evidence="17">KA19-0412C</strain>
    </source>
</reference>
<keyword evidence="15" id="KW-0812">Transmembrane</keyword>
<evidence type="ECO:0000256" key="4">
    <source>
        <dbReference type="ARBA" id="ARBA00022741"/>
    </source>
</evidence>
<comment type="caution">
    <text evidence="17">The sequence shown here is derived from an EMBL/GenBank/DDBJ whole genome shotgun (WGS) entry which is preliminary data.</text>
</comment>
<dbReference type="Gene3D" id="2.40.50.360">
    <property type="entry name" value="RuvB-like helicase, domain II"/>
    <property type="match status" value="1"/>
</dbReference>
<evidence type="ECO:0000256" key="1">
    <source>
        <dbReference type="ARBA" id="ARBA00004123"/>
    </source>
</evidence>
<keyword evidence="18" id="KW-1185">Reference proteome</keyword>
<keyword evidence="12" id="KW-0539">Nucleus</keyword>
<dbReference type="Gene3D" id="1.10.8.60">
    <property type="match status" value="1"/>
</dbReference>
<dbReference type="GO" id="GO:0016787">
    <property type="term" value="F:hydrolase activity"/>
    <property type="evidence" value="ECO:0007669"/>
    <property type="project" value="UniProtKB-KW"/>
</dbReference>
<keyword evidence="6" id="KW-0378">Hydrolase</keyword>
<evidence type="ECO:0000256" key="12">
    <source>
        <dbReference type="ARBA" id="ARBA00023242"/>
    </source>
</evidence>
<dbReference type="Gene3D" id="3.40.50.300">
    <property type="entry name" value="P-loop containing nucleotide triphosphate hydrolases"/>
    <property type="match status" value="1"/>
</dbReference>
<evidence type="ECO:0000256" key="15">
    <source>
        <dbReference type="SAM" id="Phobius"/>
    </source>
</evidence>
<evidence type="ECO:0000256" key="5">
    <source>
        <dbReference type="ARBA" id="ARBA00022763"/>
    </source>
</evidence>
<name>A0A9P8QS26_9HYPO</name>
<dbReference type="InterPro" id="IPR000620">
    <property type="entry name" value="EamA_dom"/>
</dbReference>
<feature type="transmembrane region" description="Helical" evidence="15">
    <location>
        <begin position="409"/>
        <end position="428"/>
    </location>
</feature>
<dbReference type="InterPro" id="IPR037185">
    <property type="entry name" value="EmrE-like"/>
</dbReference>
<dbReference type="SUPFAM" id="SSF103481">
    <property type="entry name" value="Multidrug resistance efflux transporter EmrE"/>
    <property type="match status" value="2"/>
</dbReference>
<dbReference type="SUPFAM" id="SSF52540">
    <property type="entry name" value="P-loop containing nucleoside triphosphate hydrolases"/>
    <property type="match status" value="1"/>
</dbReference>
<feature type="transmembrane region" description="Helical" evidence="15">
    <location>
        <begin position="283"/>
        <end position="301"/>
    </location>
</feature>
<dbReference type="AlphaFoldDB" id="A0A9P8QS26"/>
<dbReference type="Pfam" id="PF06068">
    <property type="entry name" value="TIP49"/>
    <property type="match status" value="1"/>
</dbReference>
<evidence type="ECO:0000256" key="11">
    <source>
        <dbReference type="ARBA" id="ARBA00023204"/>
    </source>
</evidence>
<keyword evidence="11" id="KW-0234">DNA repair</keyword>
<dbReference type="InterPro" id="IPR010339">
    <property type="entry name" value="TIP49_P-loop"/>
</dbReference>
<dbReference type="InterPro" id="IPR003593">
    <property type="entry name" value="AAA+_ATPase"/>
</dbReference>
<sequence>MEVGRIPPSPSAAAEIELHLSPGKGHPAETGDSQNLPQSTLTLGDYQMKTKPSLHADGLRRLSISPAPSARLSPVPHGPYNPTGGVYRPPPEASSSRLRQFWIRNKPSILVAVSQFFGALMNLSARLLELDGDGIHPVQVLLLRQGLTSVVCCAYMWWKGIPDFPLGKKEVRWLLMARGFSGFFGIYGMWYSMMYLPLADATVITFLAPGVAGLLCYFALHEPFTRAEQIATAVALLGVVLIARPVSLFTALHSSQDQTVDAPEQVDGSFPSLEREPTAEERLLAVGVALLGVLGAAGAFTSIRTIGKRAHPLISVNFFGMACTIICVFALTLAPTLNISQPHLRWITPKSWKGWFLLLWIAVPGFIMQYLLTSGLAADKSNRANAMIYTHMLFAVSFDRWIFGHSMSMMSFAGCALILGSAITVVLIKNPLAPKADDIERQGNLDGEAEGSPMLVDTGGGVEGRVELRSRDAALANPSSCRVAIQNRKISRSPIFALLEIPVKVKGMVQISEVKGNKRDNRTAAHTHIKGLGLKSDGYADTQAGGFVGQVPARESCGVVVDLIRAHKMAGRGVLLAGGPGTGKTALALAISQELGTKIPFCPIVGSEIYSSEVKKTEVLMENFRRAIGLKVRETKEVYEGEVTELTPEEAENPLGGYGKTISTLLIGLKSAKGQKKLRLDPSIYEAIQKERVTVGDVIYIEANTGACKRVGRSDAYATEFDLEAEEYVPIPKGEVHKKKEIVQDVTLHDLDVANARPQGGQDIMSMMGQLLKPKMTEITDKLRAEINKVVGKYIDQGVAELVPGVLFIDEVNGFSTSPYAHMLDVECFTYLNRALESHLAPIVVLASNRGMCTIRGTDDVVAAHGIPPDFLARMLIIPTSPYSADEIKKIVKLRATTEGVSITDAAIDKISEHGVSLMDMNAQVPHMRHWELTCDPNSILAKANGRPQIDVQDVSECEDLFLDARRSASLLASEAGRGYL</sequence>
<accession>A0A9P8QS26</accession>
<dbReference type="InterPro" id="IPR027417">
    <property type="entry name" value="P-loop_NTPase"/>
</dbReference>
<keyword evidence="5" id="KW-0227">DNA damage</keyword>
<feature type="transmembrane region" description="Helical" evidence="15">
    <location>
        <begin position="354"/>
        <end position="372"/>
    </location>
</feature>
<dbReference type="FunFam" id="2.40.50.360:FF:000001">
    <property type="entry name" value="RuvB-like helicase"/>
    <property type="match status" value="1"/>
</dbReference>
<dbReference type="GO" id="GO:0006325">
    <property type="term" value="P:chromatin organization"/>
    <property type="evidence" value="ECO:0007669"/>
    <property type="project" value="UniProtKB-KW"/>
</dbReference>
<evidence type="ECO:0000256" key="6">
    <source>
        <dbReference type="ARBA" id="ARBA00022801"/>
    </source>
</evidence>
<protein>
    <recommendedName>
        <fullName evidence="3">DNA helicase</fullName>
        <ecNumber evidence="3">3.6.4.12</ecNumber>
    </recommendedName>
</protein>
<evidence type="ECO:0000256" key="10">
    <source>
        <dbReference type="ARBA" id="ARBA00023159"/>
    </source>
</evidence>
<evidence type="ECO:0000313" key="17">
    <source>
        <dbReference type="EMBL" id="KAH6610259.1"/>
    </source>
</evidence>
<evidence type="ECO:0000256" key="9">
    <source>
        <dbReference type="ARBA" id="ARBA00022853"/>
    </source>
</evidence>
<dbReference type="EMBL" id="JAIWOZ010000001">
    <property type="protein sequence ID" value="KAH6610259.1"/>
    <property type="molecule type" value="Genomic_DNA"/>
</dbReference>
<dbReference type="PANTHER" id="PTHR11093">
    <property type="entry name" value="RUVB-RELATED REPTIN AND PONTIN"/>
    <property type="match status" value="1"/>
</dbReference>
<dbReference type="InterPro" id="IPR027238">
    <property type="entry name" value="RuvB-like"/>
</dbReference>
<dbReference type="InterPro" id="IPR042487">
    <property type="entry name" value="RuvBL1/2_DNA/RNA_bd_dom"/>
</dbReference>
<evidence type="ECO:0000256" key="13">
    <source>
        <dbReference type="ARBA" id="ARBA00047995"/>
    </source>
</evidence>
<keyword evidence="7" id="KW-0347">Helicase</keyword>
<evidence type="ECO:0000313" key="18">
    <source>
        <dbReference type="Proteomes" id="UP000827724"/>
    </source>
</evidence>
<dbReference type="SMART" id="SM00382">
    <property type="entry name" value="AAA"/>
    <property type="match status" value="1"/>
</dbReference>
<proteinExistence type="inferred from homology"/>
<dbReference type="GO" id="GO:0003678">
    <property type="term" value="F:DNA helicase activity"/>
    <property type="evidence" value="ECO:0007669"/>
    <property type="project" value="UniProtKB-EC"/>
</dbReference>
<gene>
    <name evidence="17" type="ORF">Trco_000279</name>
</gene>
<evidence type="ECO:0000256" key="7">
    <source>
        <dbReference type="ARBA" id="ARBA00022806"/>
    </source>
</evidence>
<dbReference type="GO" id="GO:0016020">
    <property type="term" value="C:membrane"/>
    <property type="evidence" value="ECO:0007669"/>
    <property type="project" value="InterPro"/>
</dbReference>
<feature type="transmembrane region" description="Helical" evidence="15">
    <location>
        <begin position="232"/>
        <end position="252"/>
    </location>
</feature>
<evidence type="ECO:0000259" key="16">
    <source>
        <dbReference type="SMART" id="SM00382"/>
    </source>
</evidence>
<evidence type="ECO:0000256" key="8">
    <source>
        <dbReference type="ARBA" id="ARBA00022840"/>
    </source>
</evidence>
<dbReference type="EC" id="3.6.4.12" evidence="3"/>
<organism evidence="17 18">
    <name type="scientific">Trichoderma cornu-damae</name>
    <dbReference type="NCBI Taxonomy" id="654480"/>
    <lineage>
        <taxon>Eukaryota</taxon>
        <taxon>Fungi</taxon>
        <taxon>Dikarya</taxon>
        <taxon>Ascomycota</taxon>
        <taxon>Pezizomycotina</taxon>
        <taxon>Sordariomycetes</taxon>
        <taxon>Hypocreomycetidae</taxon>
        <taxon>Hypocreales</taxon>
        <taxon>Hypocreaceae</taxon>
        <taxon>Trichoderma</taxon>
    </lineage>
</organism>
<keyword evidence="15" id="KW-0472">Membrane</keyword>
<feature type="region of interest" description="Disordered" evidence="14">
    <location>
        <begin position="66"/>
        <end position="92"/>
    </location>
</feature>
<comment type="subcellular location">
    <subcellularLocation>
        <location evidence="1">Nucleus</location>
    </subcellularLocation>
</comment>
<keyword evidence="15" id="KW-1133">Transmembrane helix</keyword>
<feature type="transmembrane region" description="Helical" evidence="15">
    <location>
        <begin position="202"/>
        <end position="220"/>
    </location>
</feature>
<keyword evidence="8" id="KW-0067">ATP-binding</keyword>
<comment type="catalytic activity">
    <reaction evidence="13">
        <text>ATP + H2O = ADP + phosphate + H(+)</text>
        <dbReference type="Rhea" id="RHEA:13065"/>
        <dbReference type="ChEBI" id="CHEBI:15377"/>
        <dbReference type="ChEBI" id="CHEBI:15378"/>
        <dbReference type="ChEBI" id="CHEBI:30616"/>
        <dbReference type="ChEBI" id="CHEBI:43474"/>
        <dbReference type="ChEBI" id="CHEBI:456216"/>
        <dbReference type="EC" id="3.6.4.12"/>
    </reaction>
</comment>
<evidence type="ECO:0000256" key="3">
    <source>
        <dbReference type="ARBA" id="ARBA00012551"/>
    </source>
</evidence>
<evidence type="ECO:0000256" key="2">
    <source>
        <dbReference type="ARBA" id="ARBA00007519"/>
    </source>
</evidence>
<keyword evidence="4" id="KW-0547">Nucleotide-binding</keyword>
<feature type="domain" description="AAA+ ATPase" evidence="16">
    <location>
        <begin position="570"/>
        <end position="868"/>
    </location>
</feature>
<evidence type="ECO:0000256" key="14">
    <source>
        <dbReference type="SAM" id="MobiDB-lite"/>
    </source>
</evidence>
<dbReference type="GO" id="GO:0006281">
    <property type="term" value="P:DNA repair"/>
    <property type="evidence" value="ECO:0007669"/>
    <property type="project" value="UniProtKB-KW"/>
</dbReference>